<evidence type="ECO:0000313" key="1">
    <source>
        <dbReference type="EMBL" id="CAK5268098.1"/>
    </source>
</evidence>
<reference evidence="2" key="1">
    <citation type="submission" date="2023-11" db="EMBL/GenBank/DDBJ databases">
        <authorList>
            <person name="De Vega J J."/>
            <person name="De Vega J J."/>
        </authorList>
    </citation>
    <scope>NUCLEOTIDE SEQUENCE</scope>
</reference>
<dbReference type="EMBL" id="CAVNYO010000149">
    <property type="protein sequence ID" value="CAK5269629.1"/>
    <property type="molecule type" value="Genomic_DNA"/>
</dbReference>
<evidence type="ECO:0000313" key="2">
    <source>
        <dbReference type="EMBL" id="CAK5269629.1"/>
    </source>
</evidence>
<accession>A0AAD2H7M7</accession>
<evidence type="ECO:0000313" key="3">
    <source>
        <dbReference type="Proteomes" id="UP001295794"/>
    </source>
</evidence>
<organism evidence="2 3">
    <name type="scientific">Mycena citricolor</name>
    <dbReference type="NCBI Taxonomy" id="2018698"/>
    <lineage>
        <taxon>Eukaryota</taxon>
        <taxon>Fungi</taxon>
        <taxon>Dikarya</taxon>
        <taxon>Basidiomycota</taxon>
        <taxon>Agaricomycotina</taxon>
        <taxon>Agaricomycetes</taxon>
        <taxon>Agaricomycetidae</taxon>
        <taxon>Agaricales</taxon>
        <taxon>Marasmiineae</taxon>
        <taxon>Mycenaceae</taxon>
        <taxon>Mycena</taxon>
    </lineage>
</organism>
<dbReference type="AlphaFoldDB" id="A0AAD2H7M7"/>
<comment type="caution">
    <text evidence="2">The sequence shown here is derived from an EMBL/GenBank/DDBJ whole genome shotgun (WGS) entry which is preliminary data.</text>
</comment>
<dbReference type="EMBL" id="CAVNYO010000138">
    <property type="protein sequence ID" value="CAK5268098.1"/>
    <property type="molecule type" value="Genomic_DNA"/>
</dbReference>
<name>A0AAD2H7M7_9AGAR</name>
<gene>
    <name evidence="1" type="ORF">MYCIT1_LOCUS11145</name>
    <name evidence="2" type="ORF">MYCIT1_LOCUS13493</name>
</gene>
<protein>
    <submittedName>
        <fullName evidence="2">Uncharacterized protein</fullName>
    </submittedName>
</protein>
<sequence length="110" mass="12418">MAETACDLQPLLGDRIPCLLPPIDATDVGQVSKLRFHVMFEHQAARYPDALAMSCAEREESMTYRDLNERANQAFFVLHACPPMSQSFAALRQLSMSSHTPRNWRHLTAS</sequence>
<proteinExistence type="predicted"/>
<keyword evidence="3" id="KW-1185">Reference proteome</keyword>
<dbReference type="Gene3D" id="3.40.50.980">
    <property type="match status" value="1"/>
</dbReference>
<dbReference type="Proteomes" id="UP001295794">
    <property type="component" value="Unassembled WGS sequence"/>
</dbReference>
<dbReference type="SUPFAM" id="SSF56801">
    <property type="entry name" value="Acetyl-CoA synthetase-like"/>
    <property type="match status" value="1"/>
</dbReference>